<organism evidence="1 2">
    <name type="scientific">Pseudomonas aylmerensis</name>
    <dbReference type="NCBI Taxonomy" id="1869229"/>
    <lineage>
        <taxon>Bacteria</taxon>
        <taxon>Pseudomonadati</taxon>
        <taxon>Pseudomonadota</taxon>
        <taxon>Gammaproteobacteria</taxon>
        <taxon>Pseudomonadales</taxon>
        <taxon>Pseudomonadaceae</taxon>
        <taxon>Pseudomonas</taxon>
    </lineage>
</organism>
<evidence type="ECO:0000313" key="1">
    <source>
        <dbReference type="EMBL" id="OCW30451.1"/>
    </source>
</evidence>
<sequence length="61" mass="7282">MMTRWRYHFLSKLRFQLGQGEQLFRLNMAVCFVFPLQHFGSAASTLLMRYVRQSQVGARNR</sequence>
<name>A0ABX2Z2L6_9PSED</name>
<protein>
    <submittedName>
        <fullName evidence="1">Uncharacterized protein</fullName>
    </submittedName>
</protein>
<dbReference type="Proteomes" id="UP000095081">
    <property type="component" value="Unassembled WGS sequence"/>
</dbReference>
<gene>
    <name evidence="1" type="ORF">BBG20_00310</name>
</gene>
<dbReference type="EMBL" id="MAUE01000001">
    <property type="protein sequence ID" value="OCW30451.1"/>
    <property type="molecule type" value="Genomic_DNA"/>
</dbReference>
<accession>A0ABX2Z2L6</accession>
<comment type="caution">
    <text evidence="1">The sequence shown here is derived from an EMBL/GenBank/DDBJ whole genome shotgun (WGS) entry which is preliminary data.</text>
</comment>
<evidence type="ECO:0000313" key="2">
    <source>
        <dbReference type="Proteomes" id="UP000095081"/>
    </source>
</evidence>
<reference evidence="1 2" key="1">
    <citation type="submission" date="2016-06" db="EMBL/GenBank/DDBJ databases">
        <title>Draft genome sequence of Pseudomonas sp. S1E40, a novel strain antagonistic activity to fungal plant pathogen.</title>
        <authorList>
            <person name="Tambong J.T."/>
            <person name="Tchagang C."/>
            <person name="Xu R."/>
        </authorList>
    </citation>
    <scope>NUCLEOTIDE SEQUENCE [LARGE SCALE GENOMIC DNA]</scope>
    <source>
        <strain evidence="1 2">S1E40</strain>
    </source>
</reference>
<keyword evidence="2" id="KW-1185">Reference proteome</keyword>
<proteinExistence type="predicted"/>